<dbReference type="PANTHER" id="PTHR46128">
    <property type="entry name" value="MITOCHONDRIAL GROUP I INTRON SPLICING FACTOR CCM1"/>
    <property type="match status" value="1"/>
</dbReference>
<dbReference type="InterPro" id="IPR050872">
    <property type="entry name" value="PPR_P_subfamily"/>
</dbReference>
<evidence type="ECO:0000256" key="2">
    <source>
        <dbReference type="PROSITE-ProRule" id="PRU00708"/>
    </source>
</evidence>
<evidence type="ECO:0000256" key="3">
    <source>
        <dbReference type="SAM" id="MobiDB-lite"/>
    </source>
</evidence>
<accession>A0A507BC65</accession>
<feature type="compositionally biased region" description="Basic and acidic residues" evidence="3">
    <location>
        <begin position="163"/>
        <end position="179"/>
    </location>
</feature>
<evidence type="ECO:0000313" key="4">
    <source>
        <dbReference type="EMBL" id="TPX17113.1"/>
    </source>
</evidence>
<gene>
    <name evidence="4" type="ORF">E0L32_003231</name>
</gene>
<sequence length="624" mass="70732">MKSSSRIDGSICGAILSSRPSSRWPAPGFFQNRRLCGRCSIEARSQRRHYESNTVPRTASTPPSNNLIPQLPPRSLLSVSRTTPESPAAHQKNQRRFGHAVATPVASDTFWQQARPSPSKKELLSYVDQYDDQDSVDEHLEFFRDPYRRGYAPDNGPEVTVSNREEDVRFPSRDETKPADEREHKILRELRSAVLKRLRNPLRASADEVYNLYRQLPEPRMPYLSGALRHQLLRAIGVTEKKDSKSMLRYFAVIADVKNSGFPLLRAEWNTAMSYASRYVGVSTDSETESALSLWREMEQDAGIKGNDVTFNIMFDVASKAGNFTLAEMIYKEMENRGHRFNRYHHVSLIHFFGLKMDGDGVRAAYKEMVESGEMIDSLVLNCVIAGLLRSGEEDAAARVYERMKASHKKAPEMPERNYATQKVVTRVLMMFAKVGKEHPEMRNSFQALTPMTPNLSTFRILIYHYAVKLGDLESVAKYLDEMKFFEVPLHGAVFLSLFKGFNAHGGYDGSAWSEQRLQSVWTALLQALDNQTSGLYIDTWLVIWALRAFDRCSSPEAVLEAYDALSSRWELEPADIEFLMGFLHNLLKKRQGGVTLLEDSLDIRSSGRGKTTAAKEWGGIDNA</sequence>
<dbReference type="InterPro" id="IPR002885">
    <property type="entry name" value="PPR_rpt"/>
</dbReference>
<organism evidence="4 5">
    <name type="scientific">Thyridium curvatum</name>
    <dbReference type="NCBI Taxonomy" id="1093900"/>
    <lineage>
        <taxon>Eukaryota</taxon>
        <taxon>Fungi</taxon>
        <taxon>Dikarya</taxon>
        <taxon>Ascomycota</taxon>
        <taxon>Pezizomycotina</taxon>
        <taxon>Sordariomycetes</taxon>
        <taxon>Sordariomycetidae</taxon>
        <taxon>Thyridiales</taxon>
        <taxon>Thyridiaceae</taxon>
        <taxon>Thyridium</taxon>
    </lineage>
</organism>
<dbReference type="OrthoDB" id="1908178at2759"/>
<evidence type="ECO:0000256" key="1">
    <source>
        <dbReference type="ARBA" id="ARBA00007626"/>
    </source>
</evidence>
<dbReference type="Proteomes" id="UP000319257">
    <property type="component" value="Unassembled WGS sequence"/>
</dbReference>
<dbReference type="AlphaFoldDB" id="A0A507BC65"/>
<protein>
    <recommendedName>
        <fullName evidence="6">Pentatricopeptide repeat-containing protein</fullName>
    </recommendedName>
</protein>
<reference evidence="4 5" key="1">
    <citation type="submission" date="2019-06" db="EMBL/GenBank/DDBJ databases">
        <title>Draft genome sequence of the filamentous fungus Phialemoniopsis curvata isolated from diesel fuel.</title>
        <authorList>
            <person name="Varaljay V.A."/>
            <person name="Lyon W.J."/>
            <person name="Crouch A.L."/>
            <person name="Drake C.E."/>
            <person name="Hollomon J.M."/>
            <person name="Nadeau L.J."/>
            <person name="Nunn H.S."/>
            <person name="Stevenson B.S."/>
            <person name="Bojanowski C.L."/>
            <person name="Crookes-Goodson W.J."/>
        </authorList>
    </citation>
    <scope>NUCLEOTIDE SEQUENCE [LARGE SCALE GENOMIC DNA]</scope>
    <source>
        <strain evidence="4 5">D216</strain>
    </source>
</reference>
<dbReference type="Gene3D" id="1.25.40.10">
    <property type="entry name" value="Tetratricopeptide repeat domain"/>
    <property type="match status" value="1"/>
</dbReference>
<name>A0A507BC65_9PEZI</name>
<evidence type="ECO:0008006" key="6">
    <source>
        <dbReference type="Google" id="ProtNLM"/>
    </source>
</evidence>
<dbReference type="STRING" id="1093900.A0A507BC65"/>
<dbReference type="PANTHER" id="PTHR46128:SF329">
    <property type="entry name" value="MITOCHONDRIAL GROUP I INTRON SPLICING FACTOR DMR1"/>
    <property type="match status" value="1"/>
</dbReference>
<feature type="region of interest" description="Disordered" evidence="3">
    <location>
        <begin position="46"/>
        <end position="72"/>
    </location>
</feature>
<feature type="region of interest" description="Disordered" evidence="3">
    <location>
        <begin position="147"/>
        <end position="179"/>
    </location>
</feature>
<dbReference type="EMBL" id="SKBQ01000014">
    <property type="protein sequence ID" value="TPX17113.1"/>
    <property type="molecule type" value="Genomic_DNA"/>
</dbReference>
<feature type="compositionally biased region" description="Polar residues" evidence="3">
    <location>
        <begin position="52"/>
        <end position="68"/>
    </location>
</feature>
<dbReference type="Pfam" id="PF01535">
    <property type="entry name" value="PPR"/>
    <property type="match status" value="2"/>
</dbReference>
<feature type="region of interest" description="Disordered" evidence="3">
    <location>
        <begin position="77"/>
        <end position="96"/>
    </location>
</feature>
<dbReference type="PROSITE" id="PS51375">
    <property type="entry name" value="PPR"/>
    <property type="match status" value="2"/>
</dbReference>
<comment type="caution">
    <text evidence="4">The sequence shown here is derived from an EMBL/GenBank/DDBJ whole genome shotgun (WGS) entry which is preliminary data.</text>
</comment>
<keyword evidence="5" id="KW-1185">Reference proteome</keyword>
<feature type="repeat" description="PPR" evidence="2">
    <location>
        <begin position="377"/>
        <end position="411"/>
    </location>
</feature>
<comment type="similarity">
    <text evidence="1">Belongs to the PPR family. P subfamily.</text>
</comment>
<feature type="repeat" description="PPR" evidence="2">
    <location>
        <begin position="307"/>
        <end position="341"/>
    </location>
</feature>
<evidence type="ECO:0000313" key="5">
    <source>
        <dbReference type="Proteomes" id="UP000319257"/>
    </source>
</evidence>
<dbReference type="InParanoid" id="A0A507BC65"/>
<dbReference type="RefSeq" id="XP_030998824.1">
    <property type="nucleotide sequence ID" value="XM_031137509.1"/>
</dbReference>
<proteinExistence type="inferred from homology"/>
<dbReference type="InterPro" id="IPR011990">
    <property type="entry name" value="TPR-like_helical_dom_sf"/>
</dbReference>
<dbReference type="NCBIfam" id="TIGR00756">
    <property type="entry name" value="PPR"/>
    <property type="match status" value="1"/>
</dbReference>
<dbReference type="GeneID" id="41970678"/>